<name>A0AAN6U0S2_9PEZI</name>
<protein>
    <recommendedName>
        <fullName evidence="3">SH3 domain-containing protein</fullName>
    </recommendedName>
</protein>
<dbReference type="GeneID" id="87824640"/>
<reference evidence="1" key="2">
    <citation type="submission" date="2023-05" db="EMBL/GenBank/DDBJ databases">
        <authorList>
            <consortium name="Lawrence Berkeley National Laboratory"/>
            <person name="Steindorff A."/>
            <person name="Hensen N."/>
            <person name="Bonometti L."/>
            <person name="Westerberg I."/>
            <person name="Brannstrom I.O."/>
            <person name="Guillou S."/>
            <person name="Cros-Aarteil S."/>
            <person name="Calhoun S."/>
            <person name="Haridas S."/>
            <person name="Kuo A."/>
            <person name="Mondo S."/>
            <person name="Pangilinan J."/>
            <person name="Riley R."/>
            <person name="Labutti K."/>
            <person name="Andreopoulos B."/>
            <person name="Lipzen A."/>
            <person name="Chen C."/>
            <person name="Yanf M."/>
            <person name="Daum C."/>
            <person name="Ng V."/>
            <person name="Clum A."/>
            <person name="Ohm R."/>
            <person name="Martin F."/>
            <person name="Silar P."/>
            <person name="Natvig D."/>
            <person name="Lalanne C."/>
            <person name="Gautier V."/>
            <person name="Ament-Velasquez S.L."/>
            <person name="Kruys A."/>
            <person name="Hutchinson M.I."/>
            <person name="Powell A.J."/>
            <person name="Barry K."/>
            <person name="Miller A.N."/>
            <person name="Grigoriev I.V."/>
            <person name="Debuchy R."/>
            <person name="Gladieux P."/>
            <person name="Thoren M.H."/>
            <person name="Johannesson H."/>
        </authorList>
    </citation>
    <scope>NUCLEOTIDE SEQUENCE</scope>
    <source>
        <strain evidence="1">CBS 731.68</strain>
    </source>
</reference>
<keyword evidence="2" id="KW-1185">Reference proteome</keyword>
<accession>A0AAN6U0S2</accession>
<evidence type="ECO:0000313" key="1">
    <source>
        <dbReference type="EMBL" id="KAK4124079.1"/>
    </source>
</evidence>
<dbReference type="EMBL" id="MU853227">
    <property type="protein sequence ID" value="KAK4124079.1"/>
    <property type="molecule type" value="Genomic_DNA"/>
</dbReference>
<proteinExistence type="predicted"/>
<gene>
    <name evidence="1" type="ORF">N657DRAFT_548212</name>
</gene>
<feature type="non-terminal residue" evidence="1">
    <location>
        <position position="89"/>
    </location>
</feature>
<dbReference type="AlphaFoldDB" id="A0AAN6U0S2"/>
<reference evidence="1" key="1">
    <citation type="journal article" date="2023" name="Mol. Phylogenet. Evol.">
        <title>Genome-scale phylogeny and comparative genomics of the fungal order Sordariales.</title>
        <authorList>
            <person name="Hensen N."/>
            <person name="Bonometti L."/>
            <person name="Westerberg I."/>
            <person name="Brannstrom I.O."/>
            <person name="Guillou S."/>
            <person name="Cros-Aarteil S."/>
            <person name="Calhoun S."/>
            <person name="Haridas S."/>
            <person name="Kuo A."/>
            <person name="Mondo S."/>
            <person name="Pangilinan J."/>
            <person name="Riley R."/>
            <person name="LaButti K."/>
            <person name="Andreopoulos B."/>
            <person name="Lipzen A."/>
            <person name="Chen C."/>
            <person name="Yan M."/>
            <person name="Daum C."/>
            <person name="Ng V."/>
            <person name="Clum A."/>
            <person name="Steindorff A."/>
            <person name="Ohm R.A."/>
            <person name="Martin F."/>
            <person name="Silar P."/>
            <person name="Natvig D.O."/>
            <person name="Lalanne C."/>
            <person name="Gautier V."/>
            <person name="Ament-Velasquez S.L."/>
            <person name="Kruys A."/>
            <person name="Hutchinson M.I."/>
            <person name="Powell A.J."/>
            <person name="Barry K."/>
            <person name="Miller A.N."/>
            <person name="Grigoriev I.V."/>
            <person name="Debuchy R."/>
            <person name="Gladieux P."/>
            <person name="Hiltunen Thoren M."/>
            <person name="Johannesson H."/>
        </authorList>
    </citation>
    <scope>NUCLEOTIDE SEQUENCE</scope>
    <source>
        <strain evidence="1">CBS 731.68</strain>
    </source>
</reference>
<evidence type="ECO:0000313" key="2">
    <source>
        <dbReference type="Proteomes" id="UP001302602"/>
    </source>
</evidence>
<organism evidence="1 2">
    <name type="scientific">Parathielavia appendiculata</name>
    <dbReference type="NCBI Taxonomy" id="2587402"/>
    <lineage>
        <taxon>Eukaryota</taxon>
        <taxon>Fungi</taxon>
        <taxon>Dikarya</taxon>
        <taxon>Ascomycota</taxon>
        <taxon>Pezizomycotina</taxon>
        <taxon>Sordariomycetes</taxon>
        <taxon>Sordariomycetidae</taxon>
        <taxon>Sordariales</taxon>
        <taxon>Chaetomiaceae</taxon>
        <taxon>Parathielavia</taxon>
    </lineage>
</organism>
<dbReference type="RefSeq" id="XP_062647850.1">
    <property type="nucleotide sequence ID" value="XM_062787870.1"/>
</dbReference>
<comment type="caution">
    <text evidence="1">The sequence shown here is derived from an EMBL/GenBank/DDBJ whole genome shotgun (WGS) entry which is preliminary data.</text>
</comment>
<dbReference type="Gene3D" id="2.30.30.40">
    <property type="entry name" value="SH3 Domains"/>
    <property type="match status" value="1"/>
</dbReference>
<dbReference type="Proteomes" id="UP001302602">
    <property type="component" value="Unassembled WGS sequence"/>
</dbReference>
<feature type="non-terminal residue" evidence="1">
    <location>
        <position position="1"/>
    </location>
</feature>
<sequence>GFSKRETRVCSIVGSNNVKCRAGPSTSSKVVYVFDKGDRFAFDCVKSGECVVINGATNCGWDYLYQGGQGCYVSGHYTDSECTLGMFGL</sequence>
<evidence type="ECO:0008006" key="3">
    <source>
        <dbReference type="Google" id="ProtNLM"/>
    </source>
</evidence>